<organism evidence="3 4">
    <name type="scientific">Caenorhabditis auriculariae</name>
    <dbReference type="NCBI Taxonomy" id="2777116"/>
    <lineage>
        <taxon>Eukaryota</taxon>
        <taxon>Metazoa</taxon>
        <taxon>Ecdysozoa</taxon>
        <taxon>Nematoda</taxon>
        <taxon>Chromadorea</taxon>
        <taxon>Rhabditida</taxon>
        <taxon>Rhabditina</taxon>
        <taxon>Rhabditomorpha</taxon>
        <taxon>Rhabditoidea</taxon>
        <taxon>Rhabditidae</taxon>
        <taxon>Peloderinae</taxon>
        <taxon>Caenorhabditis</taxon>
    </lineage>
</organism>
<evidence type="ECO:0000313" key="3">
    <source>
        <dbReference type="EMBL" id="CAD6189851.1"/>
    </source>
</evidence>
<gene>
    <name evidence="3" type="ORF">CAUJ_LOCUS5770</name>
</gene>
<evidence type="ECO:0000256" key="1">
    <source>
        <dbReference type="SAM" id="MobiDB-lite"/>
    </source>
</evidence>
<keyword evidence="2" id="KW-0472">Membrane</keyword>
<dbReference type="AlphaFoldDB" id="A0A8S1H2W6"/>
<keyword evidence="2" id="KW-0812">Transmembrane</keyword>
<dbReference type="EMBL" id="CAJGYM010000012">
    <property type="protein sequence ID" value="CAD6189851.1"/>
    <property type="molecule type" value="Genomic_DNA"/>
</dbReference>
<accession>A0A8S1H2W6</accession>
<feature type="region of interest" description="Disordered" evidence="1">
    <location>
        <begin position="127"/>
        <end position="156"/>
    </location>
</feature>
<keyword evidence="2" id="KW-1133">Transmembrane helix</keyword>
<dbReference type="OrthoDB" id="8065060at2759"/>
<sequence length="156" mass="18289">MGMFLGMSVITITELYLYFSKMFWICMSKRRRDYLFSKKKQEEEKKKHLNEAVEEYREMRSRRSSRDNVAYITPPNGHKIAPTLIIPTVAEKIDESEKMERSPSSESVVELKIDINDLKEQLALGTRKPSVKAEINRRKSFKQSSTPTFHIEQPND</sequence>
<comment type="caution">
    <text evidence="3">The sequence shown here is derived from an EMBL/GenBank/DDBJ whole genome shotgun (WGS) entry which is preliminary data.</text>
</comment>
<evidence type="ECO:0000256" key="2">
    <source>
        <dbReference type="SAM" id="Phobius"/>
    </source>
</evidence>
<feature type="transmembrane region" description="Helical" evidence="2">
    <location>
        <begin position="6"/>
        <end position="27"/>
    </location>
</feature>
<name>A0A8S1H2W6_9PELO</name>
<proteinExistence type="predicted"/>
<protein>
    <submittedName>
        <fullName evidence="3">Uncharacterized protein</fullName>
    </submittedName>
</protein>
<keyword evidence="4" id="KW-1185">Reference proteome</keyword>
<feature type="compositionally biased region" description="Basic and acidic residues" evidence="1">
    <location>
        <begin position="56"/>
        <end position="66"/>
    </location>
</feature>
<reference evidence="3" key="1">
    <citation type="submission" date="2020-10" db="EMBL/GenBank/DDBJ databases">
        <authorList>
            <person name="Kikuchi T."/>
        </authorList>
    </citation>
    <scope>NUCLEOTIDE SEQUENCE</scope>
    <source>
        <strain evidence="3">NKZ352</strain>
    </source>
</reference>
<feature type="region of interest" description="Disordered" evidence="1">
    <location>
        <begin position="56"/>
        <end position="75"/>
    </location>
</feature>
<dbReference type="Proteomes" id="UP000835052">
    <property type="component" value="Unassembled WGS sequence"/>
</dbReference>
<evidence type="ECO:0000313" key="4">
    <source>
        <dbReference type="Proteomes" id="UP000835052"/>
    </source>
</evidence>
<feature type="compositionally biased region" description="Polar residues" evidence="1">
    <location>
        <begin position="142"/>
        <end position="156"/>
    </location>
</feature>